<evidence type="ECO:0000313" key="1">
    <source>
        <dbReference type="EMBL" id="KAI5080313.1"/>
    </source>
</evidence>
<proteinExistence type="predicted"/>
<organism evidence="1 2">
    <name type="scientific">Adiantum capillus-veneris</name>
    <name type="common">Maidenhair fern</name>
    <dbReference type="NCBI Taxonomy" id="13818"/>
    <lineage>
        <taxon>Eukaryota</taxon>
        <taxon>Viridiplantae</taxon>
        <taxon>Streptophyta</taxon>
        <taxon>Embryophyta</taxon>
        <taxon>Tracheophyta</taxon>
        <taxon>Polypodiopsida</taxon>
        <taxon>Polypodiidae</taxon>
        <taxon>Polypodiales</taxon>
        <taxon>Pteridineae</taxon>
        <taxon>Pteridaceae</taxon>
        <taxon>Vittarioideae</taxon>
        <taxon>Adiantum</taxon>
    </lineage>
</organism>
<sequence length="128" mass="14244">MSYNSSTSSALQAPTTAEATRQKRLVNFLFRDAKSVEAVNWPETTRQLPRCKICRSRQLVRNDSSTSSLALQNLQKPSTGHCLLLTFKALPPRHVSSQSAHEGAFLYTLVGGSLMPQLMSPYPRRLLP</sequence>
<comment type="caution">
    <text evidence="1">The sequence shown here is derived from an EMBL/GenBank/DDBJ whole genome shotgun (WGS) entry which is preliminary data.</text>
</comment>
<reference evidence="1 2" key="1">
    <citation type="submission" date="2021-01" db="EMBL/GenBank/DDBJ databases">
        <title>Adiantum capillus-veneris genome.</title>
        <authorList>
            <person name="Fang Y."/>
            <person name="Liao Q."/>
        </authorList>
    </citation>
    <scope>NUCLEOTIDE SEQUENCE [LARGE SCALE GENOMIC DNA]</scope>
    <source>
        <strain evidence="1">H3</strain>
        <tissue evidence="1">Leaf</tissue>
    </source>
</reference>
<protein>
    <submittedName>
        <fullName evidence="1">Uncharacterized protein</fullName>
    </submittedName>
</protein>
<dbReference type="AlphaFoldDB" id="A0A9D4V6Y4"/>
<dbReference type="Proteomes" id="UP000886520">
    <property type="component" value="Chromosome 5"/>
</dbReference>
<keyword evidence="2" id="KW-1185">Reference proteome</keyword>
<gene>
    <name evidence="1" type="ORF">GOP47_0005792</name>
</gene>
<name>A0A9D4V6Y4_ADICA</name>
<evidence type="ECO:0000313" key="2">
    <source>
        <dbReference type="Proteomes" id="UP000886520"/>
    </source>
</evidence>
<accession>A0A9D4V6Y4</accession>
<dbReference type="EMBL" id="JABFUD020000005">
    <property type="protein sequence ID" value="KAI5080313.1"/>
    <property type="molecule type" value="Genomic_DNA"/>
</dbReference>